<name>A0A6M0QEE8_9BACI</name>
<keyword evidence="1" id="KW-1133">Transmembrane helix</keyword>
<dbReference type="Proteomes" id="UP000481043">
    <property type="component" value="Unassembled WGS sequence"/>
</dbReference>
<dbReference type="EMBL" id="JAAIWM010000013">
    <property type="protein sequence ID" value="NEY74080.1"/>
    <property type="molecule type" value="Genomic_DNA"/>
</dbReference>
<protein>
    <submittedName>
        <fullName evidence="2">Uncharacterized protein</fullName>
    </submittedName>
</protein>
<dbReference type="RefSeq" id="WP_163181942.1">
    <property type="nucleotide sequence ID" value="NZ_JAAIWM010000013.1"/>
</dbReference>
<evidence type="ECO:0000313" key="2">
    <source>
        <dbReference type="EMBL" id="NEY74080.1"/>
    </source>
</evidence>
<feature type="transmembrane region" description="Helical" evidence="1">
    <location>
        <begin position="61"/>
        <end position="78"/>
    </location>
</feature>
<feature type="transmembrane region" description="Helical" evidence="1">
    <location>
        <begin position="98"/>
        <end position="116"/>
    </location>
</feature>
<keyword evidence="1" id="KW-0472">Membrane</keyword>
<reference evidence="2 3" key="1">
    <citation type="submission" date="2020-02" db="EMBL/GenBank/DDBJ databases">
        <title>Bacillus aquiflavi sp. nov., isolated from yellow water of strong flavor Chinese baijiu in Yibin region of China.</title>
        <authorList>
            <person name="Xie J."/>
        </authorList>
    </citation>
    <scope>NUCLEOTIDE SEQUENCE [LARGE SCALE GENOMIC DNA]</scope>
    <source>
        <strain evidence="2 3">SA4</strain>
    </source>
</reference>
<dbReference type="NCBIfam" id="NF041644">
    <property type="entry name" value="CBO0543_fam"/>
    <property type="match status" value="1"/>
</dbReference>
<gene>
    <name evidence="2" type="ORF">G4D63_20465</name>
</gene>
<feature type="transmembrane region" description="Helical" evidence="1">
    <location>
        <begin position="128"/>
        <end position="151"/>
    </location>
</feature>
<proteinExistence type="predicted"/>
<organism evidence="2 3">
    <name type="scientific">Bacillus mesophilus</name>
    <dbReference type="NCBI Taxonomy" id="1808955"/>
    <lineage>
        <taxon>Bacteria</taxon>
        <taxon>Bacillati</taxon>
        <taxon>Bacillota</taxon>
        <taxon>Bacilli</taxon>
        <taxon>Bacillales</taxon>
        <taxon>Bacillaceae</taxon>
        <taxon>Bacillus</taxon>
    </lineage>
</organism>
<evidence type="ECO:0000313" key="3">
    <source>
        <dbReference type="Proteomes" id="UP000481043"/>
    </source>
</evidence>
<dbReference type="AlphaFoldDB" id="A0A6M0QEE8"/>
<sequence length="191" mass="22748">MLDSRIDQFDQIVKMRKDSTEALMDYWIDFSLYTTLEYWFMVALLLVPLLVLFLKIDKSKIFLIGFFGYSCHVISFYINLLGINMGMWHYPIHLFPSIPSFSIDASLVPVTLMLIYQWSLNKKKNYYLYALIFTMFFSFVFEPIIVSMGLFKLYGDVNYLFRFINYALIAIIAKLITDAFLWIQEMYRKSH</sequence>
<feature type="transmembrane region" description="Helical" evidence="1">
    <location>
        <begin position="163"/>
        <end position="183"/>
    </location>
</feature>
<comment type="caution">
    <text evidence="2">The sequence shown here is derived from an EMBL/GenBank/DDBJ whole genome shotgun (WGS) entry which is preliminary data.</text>
</comment>
<accession>A0A6M0QEE8</accession>
<dbReference type="InterPro" id="IPR048147">
    <property type="entry name" value="CBO0543-like"/>
</dbReference>
<keyword evidence="1" id="KW-0812">Transmembrane</keyword>
<evidence type="ECO:0000256" key="1">
    <source>
        <dbReference type="SAM" id="Phobius"/>
    </source>
</evidence>
<keyword evidence="3" id="KW-1185">Reference proteome</keyword>
<feature type="transmembrane region" description="Helical" evidence="1">
    <location>
        <begin position="36"/>
        <end position="54"/>
    </location>
</feature>